<dbReference type="RefSeq" id="XP_027192392.1">
    <property type="nucleotide sequence ID" value="XM_027336591.1"/>
</dbReference>
<sequence>MKDLATFSKIRKSRYDVRDYRIVNLHNGLEALLVHDPRISIKEIEGEGSTILSAAAMCVGAGNIHAPTEVQGVAHMLEHMLVMGSKKFPGTNEFDRYIDEHGGSSNEVTDVEYTCYYFEVDPKFLKGALKRFSQCFISPLV</sequence>
<evidence type="ECO:0000256" key="3">
    <source>
        <dbReference type="ARBA" id="ARBA00022723"/>
    </source>
</evidence>
<evidence type="ECO:0000256" key="4">
    <source>
        <dbReference type="ARBA" id="ARBA00022801"/>
    </source>
</evidence>
<dbReference type="PANTHER" id="PTHR43690">
    <property type="entry name" value="NARDILYSIN"/>
    <property type="match status" value="1"/>
</dbReference>
<evidence type="ECO:0000259" key="7">
    <source>
        <dbReference type="Pfam" id="PF00675"/>
    </source>
</evidence>
<feature type="domain" description="Peptidase M16 N-terminal" evidence="7">
    <location>
        <begin position="52"/>
        <end position="140"/>
    </location>
</feature>
<comment type="similarity">
    <text evidence="1">Belongs to the peptidase M16 family.</text>
</comment>
<gene>
    <name evidence="9" type="primary">LOC113787645</name>
</gene>
<dbReference type="Pfam" id="PF00675">
    <property type="entry name" value="Peptidase_M16"/>
    <property type="match status" value="1"/>
</dbReference>
<dbReference type="SUPFAM" id="SSF63411">
    <property type="entry name" value="LuxS/MPP-like metallohydrolase"/>
    <property type="match status" value="1"/>
</dbReference>
<evidence type="ECO:0000313" key="9">
    <source>
        <dbReference type="RefSeq" id="XP_027192392.1"/>
    </source>
</evidence>
<reference evidence="9" key="2">
    <citation type="submission" date="2025-08" db="UniProtKB">
        <authorList>
            <consortium name="RefSeq"/>
        </authorList>
    </citation>
    <scope>IDENTIFICATION</scope>
    <source>
        <tissue evidence="9">Etiolated seedlings</tissue>
    </source>
</reference>
<keyword evidence="6" id="KW-0482">Metalloprotease</keyword>
<evidence type="ECO:0000256" key="6">
    <source>
        <dbReference type="ARBA" id="ARBA00023049"/>
    </source>
</evidence>
<dbReference type="InterPro" id="IPR011249">
    <property type="entry name" value="Metalloenz_LuxS/M16"/>
</dbReference>
<proteinExistence type="inferred from homology"/>
<keyword evidence="3" id="KW-0479">Metal-binding</keyword>
<dbReference type="PANTHER" id="PTHR43690:SF18">
    <property type="entry name" value="INSULIN-DEGRADING ENZYME-RELATED"/>
    <property type="match status" value="1"/>
</dbReference>
<dbReference type="OrthoDB" id="952271at2759"/>
<evidence type="ECO:0000256" key="2">
    <source>
        <dbReference type="ARBA" id="ARBA00022670"/>
    </source>
</evidence>
<dbReference type="Gene3D" id="3.30.830.10">
    <property type="entry name" value="Metalloenzyme, LuxS/M16 peptidase-like"/>
    <property type="match status" value="1"/>
</dbReference>
<dbReference type="STRING" id="3827.A0A3Q7YDK4"/>
<keyword evidence="2" id="KW-0645">Protease</keyword>
<accession>A0A3Q7YDK4</accession>
<dbReference type="AlphaFoldDB" id="A0A3Q7YDK4"/>
<evidence type="ECO:0000256" key="5">
    <source>
        <dbReference type="ARBA" id="ARBA00022833"/>
    </source>
</evidence>
<keyword evidence="4" id="KW-0378">Hydrolase</keyword>
<dbReference type="InterPro" id="IPR050626">
    <property type="entry name" value="Peptidase_M16"/>
</dbReference>
<dbReference type="GO" id="GO:0006508">
    <property type="term" value="P:proteolysis"/>
    <property type="evidence" value="ECO:0007669"/>
    <property type="project" value="UniProtKB-KW"/>
</dbReference>
<evidence type="ECO:0000313" key="8">
    <source>
        <dbReference type="Proteomes" id="UP000087171"/>
    </source>
</evidence>
<keyword evidence="8" id="KW-1185">Reference proteome</keyword>
<evidence type="ECO:0000256" key="1">
    <source>
        <dbReference type="ARBA" id="ARBA00007261"/>
    </source>
</evidence>
<protein>
    <submittedName>
        <fullName evidence="9">Nardilysin-like</fullName>
    </submittedName>
</protein>
<dbReference type="GO" id="GO:0008237">
    <property type="term" value="F:metallopeptidase activity"/>
    <property type="evidence" value="ECO:0007669"/>
    <property type="project" value="UniProtKB-KW"/>
</dbReference>
<keyword evidence="5" id="KW-0862">Zinc</keyword>
<dbReference type="Proteomes" id="UP000087171">
    <property type="component" value="Chromosome Ca7"/>
</dbReference>
<dbReference type="GO" id="GO:0046872">
    <property type="term" value="F:metal ion binding"/>
    <property type="evidence" value="ECO:0007669"/>
    <property type="project" value="UniProtKB-KW"/>
</dbReference>
<reference evidence="8" key="1">
    <citation type="journal article" date="2013" name="Nat. Biotechnol.">
        <title>Draft genome sequence of chickpea (Cicer arietinum) provides a resource for trait improvement.</title>
        <authorList>
            <person name="Varshney R.K."/>
            <person name="Song C."/>
            <person name="Saxena R.K."/>
            <person name="Azam S."/>
            <person name="Yu S."/>
            <person name="Sharpe A.G."/>
            <person name="Cannon S."/>
            <person name="Baek J."/>
            <person name="Rosen B.D."/>
            <person name="Tar'an B."/>
            <person name="Millan T."/>
            <person name="Zhang X."/>
            <person name="Ramsay L.D."/>
            <person name="Iwata A."/>
            <person name="Wang Y."/>
            <person name="Nelson W."/>
            <person name="Farmer A.D."/>
            <person name="Gaur P.M."/>
            <person name="Soderlund C."/>
            <person name="Penmetsa R.V."/>
            <person name="Xu C."/>
            <person name="Bharti A.K."/>
            <person name="He W."/>
            <person name="Winter P."/>
            <person name="Zhao S."/>
            <person name="Hane J.K."/>
            <person name="Carrasquilla-Garcia N."/>
            <person name="Condie J.A."/>
            <person name="Upadhyaya H.D."/>
            <person name="Luo M.C."/>
            <person name="Thudi M."/>
            <person name="Gowda C.L."/>
            <person name="Singh N.P."/>
            <person name="Lichtenzveig J."/>
            <person name="Gali K.K."/>
            <person name="Rubio J."/>
            <person name="Nadarajan N."/>
            <person name="Dolezel J."/>
            <person name="Bansal K.C."/>
            <person name="Xu X."/>
            <person name="Edwards D."/>
            <person name="Zhang G."/>
            <person name="Kahl G."/>
            <person name="Gil J."/>
            <person name="Singh K.B."/>
            <person name="Datta S.K."/>
            <person name="Jackson S.A."/>
            <person name="Wang J."/>
            <person name="Cook D.R."/>
        </authorList>
    </citation>
    <scope>NUCLEOTIDE SEQUENCE [LARGE SCALE GENOMIC DNA]</scope>
    <source>
        <strain evidence="8">cv. CDC Frontier</strain>
    </source>
</reference>
<organism evidence="8 9">
    <name type="scientific">Cicer arietinum</name>
    <name type="common">Chickpea</name>
    <name type="synonym">Garbanzo</name>
    <dbReference type="NCBI Taxonomy" id="3827"/>
    <lineage>
        <taxon>Eukaryota</taxon>
        <taxon>Viridiplantae</taxon>
        <taxon>Streptophyta</taxon>
        <taxon>Embryophyta</taxon>
        <taxon>Tracheophyta</taxon>
        <taxon>Spermatophyta</taxon>
        <taxon>Magnoliopsida</taxon>
        <taxon>eudicotyledons</taxon>
        <taxon>Gunneridae</taxon>
        <taxon>Pentapetalae</taxon>
        <taxon>rosids</taxon>
        <taxon>fabids</taxon>
        <taxon>Fabales</taxon>
        <taxon>Fabaceae</taxon>
        <taxon>Papilionoideae</taxon>
        <taxon>50 kb inversion clade</taxon>
        <taxon>NPAAA clade</taxon>
        <taxon>Hologalegina</taxon>
        <taxon>IRL clade</taxon>
        <taxon>Cicereae</taxon>
        <taxon>Cicer</taxon>
    </lineage>
</organism>
<dbReference type="InterPro" id="IPR011765">
    <property type="entry name" value="Pept_M16_N"/>
</dbReference>
<dbReference type="GO" id="GO:0005829">
    <property type="term" value="C:cytosol"/>
    <property type="evidence" value="ECO:0007669"/>
    <property type="project" value="TreeGrafter"/>
</dbReference>
<name>A0A3Q7YDK4_CICAR</name>